<dbReference type="GO" id="GO:0042026">
    <property type="term" value="P:protein refolding"/>
    <property type="evidence" value="ECO:0007669"/>
    <property type="project" value="TreeGrafter"/>
</dbReference>
<dbReference type="Proteomes" id="UP000576082">
    <property type="component" value="Unassembled WGS sequence"/>
</dbReference>
<evidence type="ECO:0000259" key="3">
    <source>
        <dbReference type="PROSITE" id="PS50076"/>
    </source>
</evidence>
<dbReference type="GO" id="GO:0005737">
    <property type="term" value="C:cytoplasm"/>
    <property type="evidence" value="ECO:0007669"/>
    <property type="project" value="TreeGrafter"/>
</dbReference>
<dbReference type="Pfam" id="PF00226">
    <property type="entry name" value="DnaJ"/>
    <property type="match status" value="1"/>
</dbReference>
<dbReference type="CDD" id="cd06257">
    <property type="entry name" value="DnaJ"/>
    <property type="match status" value="1"/>
</dbReference>
<reference evidence="4 5" key="1">
    <citation type="submission" date="2020-04" db="EMBL/GenBank/DDBJ databases">
        <title>Flammeovirga sp. SR4, a novel species isolated from seawater.</title>
        <authorList>
            <person name="Wang X."/>
        </authorList>
    </citation>
    <scope>NUCLEOTIDE SEQUENCE [LARGE SCALE GENOMIC DNA]</scope>
    <source>
        <strain evidence="4 5">ATCC 23126</strain>
    </source>
</reference>
<keyword evidence="5" id="KW-1185">Reference proteome</keyword>
<dbReference type="SUPFAM" id="SSF48452">
    <property type="entry name" value="TPR-like"/>
    <property type="match status" value="1"/>
</dbReference>
<feature type="transmembrane region" description="Helical" evidence="2">
    <location>
        <begin position="104"/>
        <end position="126"/>
    </location>
</feature>
<dbReference type="SUPFAM" id="SSF46565">
    <property type="entry name" value="Chaperone J-domain"/>
    <property type="match status" value="1"/>
</dbReference>
<sequence>MFTYYQILEIDEKASAREIKRAYKRMAKKYHPDVSNHENAEEYFKLIITAYNNLSNETQRELYDAWLFQERSTTKKKRAPLPKNYQPAYSNASKKREDREVMRWGMVSVIGFFFLVITFIGVNNYLKDKKVEEQIAYEYSFLQKAQRAAQLNDYVTAFQILESVEYDMQYLYTQHRKLYDSLHSVLKNTSLQLFEDKEYTSLHYLLTELRDSSNNVLTEQMLWQLALSQFNIQEYNNSAKTFRSLITKNKWNYDAYAAYSEVYSSGLNSPEKAIDILTEGVLVTTEEYTTTYGAAYAVILNGEDIPNTHFNLYYLRARLLLKLDRHKEVIRDLNWALRLRPNNEKLHHILGNVYSEIGEKDKACESWVEAERLGHIPSSTMLYKFCAGPNS</sequence>
<dbReference type="PANTHER" id="PTHR43096:SF10">
    <property type="entry name" value="CHAPERONE PROTEIN DNAJ A6, CHLOROPLASTIC"/>
    <property type="match status" value="1"/>
</dbReference>
<keyword evidence="2" id="KW-1133">Transmembrane helix</keyword>
<keyword evidence="1" id="KW-0802">TPR repeat</keyword>
<dbReference type="PANTHER" id="PTHR43096">
    <property type="entry name" value="DNAJ HOMOLOG 1, MITOCHONDRIAL-RELATED"/>
    <property type="match status" value="1"/>
</dbReference>
<dbReference type="Gene3D" id="1.10.287.110">
    <property type="entry name" value="DnaJ domain"/>
    <property type="match status" value="1"/>
</dbReference>
<evidence type="ECO:0000256" key="1">
    <source>
        <dbReference type="PROSITE-ProRule" id="PRU00339"/>
    </source>
</evidence>
<comment type="caution">
    <text evidence="4">The sequence shown here is derived from an EMBL/GenBank/DDBJ whole genome shotgun (WGS) entry which is preliminary data.</text>
</comment>
<dbReference type="EMBL" id="JABANE010000113">
    <property type="protein sequence ID" value="NME71766.1"/>
    <property type="molecule type" value="Genomic_DNA"/>
</dbReference>
<protein>
    <submittedName>
        <fullName evidence="4">DnaJ domain-containing protein</fullName>
    </submittedName>
</protein>
<dbReference type="InterPro" id="IPR036869">
    <property type="entry name" value="J_dom_sf"/>
</dbReference>
<dbReference type="AlphaFoldDB" id="A0A7X9RZW1"/>
<dbReference type="PRINTS" id="PR00625">
    <property type="entry name" value="JDOMAIN"/>
</dbReference>
<name>A0A7X9RZW1_9BACT</name>
<dbReference type="InterPro" id="IPR001623">
    <property type="entry name" value="DnaJ_domain"/>
</dbReference>
<feature type="repeat" description="TPR" evidence="1">
    <location>
        <begin position="310"/>
        <end position="343"/>
    </location>
</feature>
<feature type="domain" description="J" evidence="3">
    <location>
        <begin position="3"/>
        <end position="67"/>
    </location>
</feature>
<gene>
    <name evidence="4" type="ORF">HHU12_27625</name>
</gene>
<dbReference type="Gene3D" id="1.25.40.10">
    <property type="entry name" value="Tetratricopeptide repeat domain"/>
    <property type="match status" value="1"/>
</dbReference>
<evidence type="ECO:0000313" key="5">
    <source>
        <dbReference type="Proteomes" id="UP000576082"/>
    </source>
</evidence>
<organism evidence="4 5">
    <name type="scientific">Flammeovirga aprica JL-4</name>
    <dbReference type="NCBI Taxonomy" id="694437"/>
    <lineage>
        <taxon>Bacteria</taxon>
        <taxon>Pseudomonadati</taxon>
        <taxon>Bacteroidota</taxon>
        <taxon>Cytophagia</taxon>
        <taxon>Cytophagales</taxon>
        <taxon>Flammeovirgaceae</taxon>
        <taxon>Flammeovirga</taxon>
    </lineage>
</organism>
<dbReference type="RefSeq" id="WP_169659972.1">
    <property type="nucleotide sequence ID" value="NZ_JABANE010000113.1"/>
</dbReference>
<dbReference type="PROSITE" id="PS50005">
    <property type="entry name" value="TPR"/>
    <property type="match status" value="1"/>
</dbReference>
<dbReference type="InterPro" id="IPR011990">
    <property type="entry name" value="TPR-like_helical_dom_sf"/>
</dbReference>
<dbReference type="SMART" id="SM00271">
    <property type="entry name" value="DnaJ"/>
    <property type="match status" value="1"/>
</dbReference>
<proteinExistence type="predicted"/>
<evidence type="ECO:0000313" key="4">
    <source>
        <dbReference type="EMBL" id="NME71766.1"/>
    </source>
</evidence>
<keyword evidence="2" id="KW-0472">Membrane</keyword>
<accession>A0A7X9RZW1</accession>
<evidence type="ECO:0000256" key="2">
    <source>
        <dbReference type="SAM" id="Phobius"/>
    </source>
</evidence>
<dbReference type="PROSITE" id="PS50076">
    <property type="entry name" value="DNAJ_2"/>
    <property type="match status" value="1"/>
</dbReference>
<dbReference type="SMART" id="SM00028">
    <property type="entry name" value="TPR"/>
    <property type="match status" value="2"/>
</dbReference>
<dbReference type="InterPro" id="IPR019734">
    <property type="entry name" value="TPR_rpt"/>
</dbReference>
<dbReference type="GO" id="GO:0051082">
    <property type="term" value="F:unfolded protein binding"/>
    <property type="evidence" value="ECO:0007669"/>
    <property type="project" value="TreeGrafter"/>
</dbReference>
<keyword evidence="2" id="KW-0812">Transmembrane</keyword>